<reference evidence="4 5" key="1">
    <citation type="submission" date="2020-08" db="EMBL/GenBank/DDBJ databases">
        <title>Sphingobacterium sp. DN00404 isolated from aquaculture water.</title>
        <authorList>
            <person name="Zhang M."/>
        </authorList>
    </citation>
    <scope>NUCLEOTIDE SEQUENCE [LARGE SCALE GENOMIC DNA]</scope>
    <source>
        <strain evidence="4 5">KCTC 42746</strain>
    </source>
</reference>
<dbReference type="PANTHER" id="PTHR44119:SF1">
    <property type="entry name" value="MAGNESIUM-CHELATASE SUBUNIT CHLH, CHLOROPLASTIC"/>
    <property type="match status" value="1"/>
</dbReference>
<accession>A0ABR7XQE4</accession>
<feature type="domain" description="CobN/magnesium chelatase" evidence="3">
    <location>
        <begin position="131"/>
        <end position="1269"/>
    </location>
</feature>
<feature type="region of interest" description="Disordered" evidence="1">
    <location>
        <begin position="1314"/>
        <end position="1335"/>
    </location>
</feature>
<evidence type="ECO:0000313" key="4">
    <source>
        <dbReference type="EMBL" id="MBD1421392.1"/>
    </source>
</evidence>
<evidence type="ECO:0000259" key="3">
    <source>
        <dbReference type="Pfam" id="PF02514"/>
    </source>
</evidence>
<feature type="compositionally biased region" description="Polar residues" evidence="1">
    <location>
        <begin position="1325"/>
        <end position="1335"/>
    </location>
</feature>
<evidence type="ECO:0000256" key="1">
    <source>
        <dbReference type="SAM" id="MobiDB-lite"/>
    </source>
</evidence>
<dbReference type="Pfam" id="PF02514">
    <property type="entry name" value="CobN-Mg_chel"/>
    <property type="match status" value="1"/>
</dbReference>
<feature type="transmembrane region" description="Helical" evidence="2">
    <location>
        <begin position="12"/>
        <end position="29"/>
    </location>
</feature>
<evidence type="ECO:0000313" key="5">
    <source>
        <dbReference type="Proteomes" id="UP000651112"/>
    </source>
</evidence>
<feature type="compositionally biased region" description="Basic and acidic residues" evidence="1">
    <location>
        <begin position="1314"/>
        <end position="1323"/>
    </location>
</feature>
<dbReference type="EMBL" id="JACNYL010000002">
    <property type="protein sequence ID" value="MBD1421392.1"/>
    <property type="molecule type" value="Genomic_DNA"/>
</dbReference>
<evidence type="ECO:0000256" key="2">
    <source>
        <dbReference type="SAM" id="Phobius"/>
    </source>
</evidence>
<feature type="region of interest" description="Disordered" evidence="1">
    <location>
        <begin position="781"/>
        <end position="823"/>
    </location>
</feature>
<protein>
    <submittedName>
        <fullName evidence="4">Cobaltochelatase subunit CobN</fullName>
    </submittedName>
</protein>
<keyword evidence="2" id="KW-1133">Transmembrane helix</keyword>
<proteinExistence type="predicted"/>
<name>A0ABR7XQE4_9SPHI</name>
<organism evidence="4 5">
    <name type="scientific">Sphingobacterium chuzhouense</name>
    <dbReference type="NCBI Taxonomy" id="1742264"/>
    <lineage>
        <taxon>Bacteria</taxon>
        <taxon>Pseudomonadati</taxon>
        <taxon>Bacteroidota</taxon>
        <taxon>Sphingobacteriia</taxon>
        <taxon>Sphingobacteriales</taxon>
        <taxon>Sphingobacteriaceae</taxon>
        <taxon>Sphingobacterium</taxon>
    </lineage>
</organism>
<dbReference type="PANTHER" id="PTHR44119">
    <property type="entry name" value="MAGNESIUM-CHELATASE SUBUNIT CHLH, CHLOROPLASTIC"/>
    <property type="match status" value="1"/>
</dbReference>
<comment type="caution">
    <text evidence="4">The sequence shown here is derived from an EMBL/GenBank/DDBJ whole genome shotgun (WGS) entry which is preliminary data.</text>
</comment>
<gene>
    <name evidence="4" type="ORF">H8B21_07390</name>
</gene>
<keyword evidence="2" id="KW-0812">Transmembrane</keyword>
<keyword evidence="5" id="KW-1185">Reference proteome</keyword>
<dbReference type="CDD" id="cd10150">
    <property type="entry name" value="CobN_like"/>
    <property type="match status" value="1"/>
</dbReference>
<dbReference type="Proteomes" id="UP000651112">
    <property type="component" value="Unassembled WGS sequence"/>
</dbReference>
<dbReference type="InterPro" id="IPR003672">
    <property type="entry name" value="CobN/Mg_chltase"/>
</dbReference>
<feature type="compositionally biased region" description="Low complexity" evidence="1">
    <location>
        <begin position="805"/>
        <end position="814"/>
    </location>
</feature>
<keyword evidence="2" id="KW-0472">Membrane</keyword>
<dbReference type="RefSeq" id="WP_190313165.1">
    <property type="nucleotide sequence ID" value="NZ_JACNYL010000002.1"/>
</dbReference>
<feature type="transmembrane region" description="Helical" evidence="2">
    <location>
        <begin position="1366"/>
        <end position="1384"/>
    </location>
</feature>
<sequence length="1392" mass="154350">MKQFFKKHKRKLRWILPLLAVVFTLYFLYARFLAPTAIAFVHFPEFRLSAISKANDNPFIRTTILSEDDLDKAGRYSAVFIFGRGFHLDESQQQHLLRASKKGVPIFVEGATNPAMDFTNLTGDRLEAVKGYLNYGGLQNNKSLLNYARKVFDGKSLFTDAILPPEEIDRDVLFHIDEALTFKSLEAFEEYGKQQGFIKERAPIVALLTSVPGPFNANRDHLNSLITAMHHKGLNVYPIAAYASRAKWLKQLKPDLVVAMPHGRFSLGGADSTVAWLQENNTPVLTPLSVFEPYDKWHEDPRGMTGGILNMSVTLPEIDGAVAPYAVIAQYRDENGYLAFKAIPDRLEKFADMVEKQIALKQKPNRDKKIAIYYFKGPGKNAMVAANLEVVNSLYNVLTRLKAEGYRVEELPTSAKGLETLIQQNGSVLGPYAEGSMQAFFEKGKPALVPAAEYEKWAKKDLSPQRWQSVIDRYGPAPGEYMAMRKGDTDYVAVARIQLGNVVLLPQPMAGIGDDTFKMVHGTDEAPPHTYIASYLWSRHAFNADAVMHFGTHGSLEFTPGKEIALSSNDWPDMLIGNTPHFYVYTISNVGEGMIAKRRTYATLFSYLTPPFMKGETYNELAALEQTLHKFTALEDPAVQHAYAKSISDRARKMGLYNDMQIADSTRDLSVQEVNRLAELVEEIGSEKVTSGLYTLGVPYTAEQLDATVRLMAIDPIAYGLAKLGVLKGAIPAERLEQKTFVNTNYTKRAEGIIKDWQQGRKIALSNLVSSADMVRAAAWKERQAAQTTQRRQRRGQGGPPPEVAAALANAQKPAKPHDQKEADFADAVNRIETAVNYLDRYREALSSSTEKELQAIVNGLGGGYTPPSSGGDPIVNPQSVPSGRNLYSIDAEKTPSAEAWEVGKMQVRSMLEKHQEANHGEYPKKVAFTLWAGDFIHTEGAMLAQIFYLLGIEPVRDAFGRVADVRLMSVSELGRPRVDVVVQTSGQLRDLAASRLELINKAVAMAAAADDEDNPVKAGANLTEKLLKEKGFSPREARELATLRVFGGVNGSYGTGITGMVEKGDSWEDRSEIAQTYLNNMGALYNDDKHWADFKEGVFEAALQNTDVVIHPRSSNTWGALSLDHVYEFAGGLNIAVQEVTGNDPAVYFSDSRNPSNPRVQELKEAIWVEARSTLLNPKYVGELLQGSASSAEVFAETFRNTYSWNVMKPDAIDAELWNQLHETYVQDKLQLGVKTFFDRENPYALQELTAVMLETVRKGLWQPTGQQLKEITDLHVAEMKDHGAGCSGFVCGNAALNRFIADKLQGSDRTDYETSLKEAKEIPSSSGSDNADNQATVLKKVDEQTADKRSQGDKQSNIASGTKWVLVAVVLLTLLVLLIGYIRKKNNAER</sequence>